<comment type="subcellular location">
    <subcellularLocation>
        <location evidence="1">Membrane</location>
        <topology evidence="1">Multi-pass membrane protein</topology>
    </subcellularLocation>
</comment>
<feature type="transmembrane region" description="Helical" evidence="6">
    <location>
        <begin position="61"/>
        <end position="82"/>
    </location>
</feature>
<dbReference type="InterPro" id="IPR000537">
    <property type="entry name" value="UbiA_prenyltransferase"/>
</dbReference>
<dbReference type="GO" id="GO:0016020">
    <property type="term" value="C:membrane"/>
    <property type="evidence" value="ECO:0007669"/>
    <property type="project" value="UniProtKB-SubCell"/>
</dbReference>
<dbReference type="PANTHER" id="PTHR42723">
    <property type="entry name" value="CHLOROPHYLL SYNTHASE"/>
    <property type="match status" value="1"/>
</dbReference>
<dbReference type="EMBL" id="AY281356">
    <property type="protein sequence ID" value="AAP58600.1"/>
    <property type="molecule type" value="Genomic_DNA"/>
</dbReference>
<feature type="transmembrane region" description="Helical" evidence="6">
    <location>
        <begin position="260"/>
        <end position="277"/>
    </location>
</feature>
<protein>
    <submittedName>
        <fullName evidence="7">Putative conserved membrane protein</fullName>
    </submittedName>
</protein>
<dbReference type="PANTHER" id="PTHR42723:SF1">
    <property type="entry name" value="CHLOROPHYLL SYNTHASE, CHLOROPLASTIC"/>
    <property type="match status" value="1"/>
</dbReference>
<keyword evidence="4 6" id="KW-1133">Transmembrane helix</keyword>
<sequence>MQARPSSPRPVDQTWLASAQGARHRPRWALLVASLRPEQWSKNLLVFAGPAFGARLLDPPALWAAVATFAVFCALSGAVYLFNDLADVASDREHPVKRARPIASGQLPPRVALVAGIVLGLAALAGAVAVRPAVGAVAAGYLVLLSAYSALLKHYAIIDVLTIAAGFVLRAAAGALAVDVKMSDWLLVCTTLLALFLALSKRRHELTLLADGVGGHRRILEDYSPYLLDQMISVVTASTLVAYCVYATSADTSARLGTTHLSLTIPFVIYGIFRYLYLVHRKEGGGSPADLLLTDKPLLACVGLWAGSVVALLYSPLGR</sequence>
<dbReference type="NCBIfam" id="NF008978">
    <property type="entry name" value="PRK12324.1-4"/>
    <property type="match status" value="1"/>
</dbReference>
<evidence type="ECO:0000256" key="2">
    <source>
        <dbReference type="ARBA" id="ARBA00022475"/>
    </source>
</evidence>
<dbReference type="AlphaFoldDB" id="Q7X2W4"/>
<dbReference type="InterPro" id="IPR044878">
    <property type="entry name" value="UbiA_sf"/>
</dbReference>
<dbReference type="Gene3D" id="1.10.357.140">
    <property type="entry name" value="UbiA prenyltransferase"/>
    <property type="match status" value="1"/>
</dbReference>
<feature type="transmembrane region" description="Helical" evidence="6">
    <location>
        <begin position="107"/>
        <end position="127"/>
    </location>
</feature>
<dbReference type="Pfam" id="PF01040">
    <property type="entry name" value="UbiA"/>
    <property type="match status" value="1"/>
</dbReference>
<feature type="transmembrane region" description="Helical" evidence="6">
    <location>
        <begin position="158"/>
        <end position="176"/>
    </location>
</feature>
<keyword evidence="2" id="KW-1003">Cell membrane</keyword>
<evidence type="ECO:0000256" key="3">
    <source>
        <dbReference type="ARBA" id="ARBA00022692"/>
    </source>
</evidence>
<keyword evidence="3 6" id="KW-0812">Transmembrane</keyword>
<keyword evidence="5 6" id="KW-0472">Membrane</keyword>
<feature type="transmembrane region" description="Helical" evidence="6">
    <location>
        <begin position="182"/>
        <end position="199"/>
    </location>
</feature>
<dbReference type="CDD" id="cd13963">
    <property type="entry name" value="PT_UbiA_2"/>
    <property type="match status" value="1"/>
</dbReference>
<reference evidence="7" key="1">
    <citation type="journal article" date="2003" name="Mol. Microbiol.">
        <title>Acidobacteria form a coherent but highly diverse group within the bacterial domain: evidence from environmental genomics.</title>
        <authorList>
            <person name="Quaiser A."/>
            <person name="Ochsenreiter T."/>
            <person name="Lanz C."/>
            <person name="Schuster S.C."/>
            <person name="Treusch A.H."/>
            <person name="Eck J."/>
            <person name="Schleper C."/>
        </authorList>
    </citation>
    <scope>NUCLEOTIDE SEQUENCE</scope>
</reference>
<feature type="transmembrane region" description="Helical" evidence="6">
    <location>
        <begin position="298"/>
        <end position="317"/>
    </location>
</feature>
<evidence type="ECO:0000313" key="7">
    <source>
        <dbReference type="EMBL" id="AAP58600.1"/>
    </source>
</evidence>
<name>Q7X2W4_9BACT</name>
<dbReference type="InterPro" id="IPR050475">
    <property type="entry name" value="Prenyltransferase_related"/>
</dbReference>
<feature type="transmembrane region" description="Helical" evidence="6">
    <location>
        <begin position="133"/>
        <end position="151"/>
    </location>
</feature>
<evidence type="ECO:0000256" key="5">
    <source>
        <dbReference type="ARBA" id="ARBA00023136"/>
    </source>
</evidence>
<evidence type="ECO:0000256" key="4">
    <source>
        <dbReference type="ARBA" id="ARBA00022989"/>
    </source>
</evidence>
<dbReference type="GO" id="GO:0016765">
    <property type="term" value="F:transferase activity, transferring alkyl or aryl (other than methyl) groups"/>
    <property type="evidence" value="ECO:0007669"/>
    <property type="project" value="InterPro"/>
</dbReference>
<organism evidence="7">
    <name type="scientific">uncultured Acidobacteriota bacterium</name>
    <dbReference type="NCBI Taxonomy" id="171953"/>
    <lineage>
        <taxon>Bacteria</taxon>
        <taxon>Pseudomonadati</taxon>
        <taxon>Acidobacteriota</taxon>
        <taxon>environmental samples</taxon>
    </lineage>
</organism>
<dbReference type="NCBIfam" id="NF008977">
    <property type="entry name" value="PRK12324.1-2"/>
    <property type="match status" value="1"/>
</dbReference>
<evidence type="ECO:0000256" key="1">
    <source>
        <dbReference type="ARBA" id="ARBA00004141"/>
    </source>
</evidence>
<proteinExistence type="predicted"/>
<evidence type="ECO:0000256" key="6">
    <source>
        <dbReference type="SAM" id="Phobius"/>
    </source>
</evidence>
<accession>Q7X2W4</accession>